<name>A0A6F8YR40_9ACTN</name>
<dbReference type="InterPro" id="IPR057767">
    <property type="entry name" value="UGSC-like_dom"/>
</dbReference>
<keyword evidence="3" id="KW-1185">Reference proteome</keyword>
<dbReference type="AlphaFoldDB" id="A0A6F8YR40"/>
<evidence type="ECO:0000313" key="2">
    <source>
        <dbReference type="EMBL" id="BCB88562.1"/>
    </source>
</evidence>
<dbReference type="PROSITE" id="PS51257">
    <property type="entry name" value="PROKAR_LIPOPROTEIN"/>
    <property type="match status" value="1"/>
</dbReference>
<dbReference type="Proteomes" id="UP000503011">
    <property type="component" value="Chromosome"/>
</dbReference>
<reference evidence="2 3" key="1">
    <citation type="submission" date="2020-03" db="EMBL/GenBank/DDBJ databases">
        <title>Whole genome shotgun sequence of Phytohabitans suffuscus NBRC 105367.</title>
        <authorList>
            <person name="Komaki H."/>
            <person name="Tamura T."/>
        </authorList>
    </citation>
    <scope>NUCLEOTIDE SEQUENCE [LARGE SCALE GENOMIC DNA]</scope>
    <source>
        <strain evidence="2 3">NBRC 105367</strain>
    </source>
</reference>
<dbReference type="Pfam" id="PF24696">
    <property type="entry name" value="UGSC"/>
    <property type="match status" value="1"/>
</dbReference>
<accession>A0A6F8YR40</accession>
<gene>
    <name evidence="2" type="ORF">Psuf_058750</name>
</gene>
<evidence type="ECO:0000313" key="3">
    <source>
        <dbReference type="Proteomes" id="UP000503011"/>
    </source>
</evidence>
<dbReference type="KEGG" id="psuu:Psuf_058750"/>
<proteinExistence type="predicted"/>
<evidence type="ECO:0000259" key="1">
    <source>
        <dbReference type="Pfam" id="PF24696"/>
    </source>
</evidence>
<dbReference type="EMBL" id="AP022871">
    <property type="protein sequence ID" value="BCB88562.1"/>
    <property type="molecule type" value="Genomic_DNA"/>
</dbReference>
<feature type="domain" description="UGSC-like" evidence="1">
    <location>
        <begin position="6"/>
        <end position="112"/>
    </location>
</feature>
<protein>
    <recommendedName>
        <fullName evidence="1">UGSC-like domain-containing protein</fullName>
    </recommendedName>
</protein>
<sequence length="118" mass="12332">MVVKHTSGSLTMTTANRADLQQRCSAVIVGIGACGSCTRWVVKDAIELERSGTPTVSLYTQAFAILAVTVAKSEGMADLLNVLLPHPLNSLADDEVRSAARASIDRVTQALLAGPVPA</sequence>
<reference evidence="2 3" key="2">
    <citation type="submission" date="2020-03" db="EMBL/GenBank/DDBJ databases">
        <authorList>
            <person name="Ichikawa N."/>
            <person name="Kimura A."/>
            <person name="Kitahashi Y."/>
            <person name="Uohara A."/>
        </authorList>
    </citation>
    <scope>NUCLEOTIDE SEQUENCE [LARGE SCALE GENOMIC DNA]</scope>
    <source>
        <strain evidence="2 3">NBRC 105367</strain>
    </source>
</reference>
<organism evidence="2 3">
    <name type="scientific">Phytohabitans suffuscus</name>
    <dbReference type="NCBI Taxonomy" id="624315"/>
    <lineage>
        <taxon>Bacteria</taxon>
        <taxon>Bacillati</taxon>
        <taxon>Actinomycetota</taxon>
        <taxon>Actinomycetes</taxon>
        <taxon>Micromonosporales</taxon>
        <taxon>Micromonosporaceae</taxon>
    </lineage>
</organism>